<dbReference type="Proteomes" id="UP000199300">
    <property type="component" value="Unassembled WGS sequence"/>
</dbReference>
<name>A0A1H8TAH1_9BACI</name>
<dbReference type="EMBL" id="FODJ01000015">
    <property type="protein sequence ID" value="SEO87493.1"/>
    <property type="molecule type" value="Genomic_DNA"/>
</dbReference>
<organism evidence="1 2">
    <name type="scientific">Amphibacillus marinus</name>
    <dbReference type="NCBI Taxonomy" id="872970"/>
    <lineage>
        <taxon>Bacteria</taxon>
        <taxon>Bacillati</taxon>
        <taxon>Bacillota</taxon>
        <taxon>Bacilli</taxon>
        <taxon>Bacillales</taxon>
        <taxon>Bacillaceae</taxon>
        <taxon>Amphibacillus</taxon>
    </lineage>
</organism>
<accession>A0A1H8TAH1</accession>
<sequence>MKKLLLFLLFLYLISIDTLIAAEPSLNNFSLENVSLENFTENVEDEINSNLTSSSLVDFEIIINEDSYGNDTIQVSGNLREKSGMSKFEYTGELEKKIVENGYFYEGPLEGYIIKDNNKKFSLLGLLYDPELNEATVTLTIGKLGEDFEGIYFFGEISNDLKERIDTYSSKTYIDAIQNHTLSNNLVNNIEGPYTFLGQTQTGLMIDEEDLGFGGRFVTDILHATDWFLLDEGQENKKVRGRMFTNTSLVEEYIDEVIGIENFSTASVTKVLFDVSGSVNIDINDQRVYPQEDVVEHSGWIIKFLANGTPLDKPITILSNFISIESRNIEHNFNSNSTGNVNQYEIIFNKNFGKELDYDGRLERGTRTYDLEGGLTVHLPFYIYPTESILGTSIYLDQSVTYGVSALPYYHGYVRSSTSWLRVPFR</sequence>
<proteinExistence type="predicted"/>
<evidence type="ECO:0000313" key="2">
    <source>
        <dbReference type="Proteomes" id="UP000199300"/>
    </source>
</evidence>
<keyword evidence="2" id="KW-1185">Reference proteome</keyword>
<evidence type="ECO:0000313" key="1">
    <source>
        <dbReference type="EMBL" id="SEO87493.1"/>
    </source>
</evidence>
<dbReference type="STRING" id="872970.SAMN04488134_11530"/>
<reference evidence="1 2" key="1">
    <citation type="submission" date="2016-10" db="EMBL/GenBank/DDBJ databases">
        <authorList>
            <person name="de Groot N.N."/>
        </authorList>
    </citation>
    <scope>NUCLEOTIDE SEQUENCE [LARGE SCALE GENOMIC DNA]</scope>
    <source>
        <strain evidence="1 2">CGMCC 1.10434</strain>
    </source>
</reference>
<dbReference type="RefSeq" id="WP_091500098.1">
    <property type="nucleotide sequence ID" value="NZ_FODJ01000015.1"/>
</dbReference>
<dbReference type="OrthoDB" id="2811497at2"/>
<protein>
    <submittedName>
        <fullName evidence="1">Uncharacterized protein</fullName>
    </submittedName>
</protein>
<dbReference type="AlphaFoldDB" id="A0A1H8TAH1"/>
<gene>
    <name evidence="1" type="ORF">SAMN04488134_11530</name>
</gene>